<accession>A0AAD7ZUT6</accession>
<sequence>VWNRCPLNIVRNLVVTAFTAGVTMILYKISGLLAVVSRLVVLTDRAENTSQINTTLEDAGLSLWRNKGKCRESSIGGYA</sequence>
<organism evidence="2 3">
    <name type="scientific">Diploptera punctata</name>
    <name type="common">Pacific beetle cockroach</name>
    <dbReference type="NCBI Taxonomy" id="6984"/>
    <lineage>
        <taxon>Eukaryota</taxon>
        <taxon>Metazoa</taxon>
        <taxon>Ecdysozoa</taxon>
        <taxon>Arthropoda</taxon>
        <taxon>Hexapoda</taxon>
        <taxon>Insecta</taxon>
        <taxon>Pterygota</taxon>
        <taxon>Neoptera</taxon>
        <taxon>Polyneoptera</taxon>
        <taxon>Dictyoptera</taxon>
        <taxon>Blattodea</taxon>
        <taxon>Blaberoidea</taxon>
        <taxon>Blaberidae</taxon>
        <taxon>Diplopterinae</taxon>
        <taxon>Diploptera</taxon>
    </lineage>
</organism>
<keyword evidence="3" id="KW-1185">Reference proteome</keyword>
<proteinExistence type="predicted"/>
<keyword evidence="1" id="KW-0812">Transmembrane</keyword>
<name>A0AAD7ZUT6_DIPPU</name>
<feature type="non-terminal residue" evidence="2">
    <location>
        <position position="79"/>
    </location>
</feature>
<feature type="transmembrane region" description="Helical" evidence="1">
    <location>
        <begin position="12"/>
        <end position="36"/>
    </location>
</feature>
<keyword evidence="1" id="KW-0472">Membrane</keyword>
<evidence type="ECO:0000256" key="1">
    <source>
        <dbReference type="SAM" id="Phobius"/>
    </source>
</evidence>
<reference evidence="2" key="2">
    <citation type="submission" date="2023-05" db="EMBL/GenBank/DDBJ databases">
        <authorList>
            <person name="Fouks B."/>
        </authorList>
    </citation>
    <scope>NUCLEOTIDE SEQUENCE</scope>
    <source>
        <strain evidence="2">Stay&amp;Tobe</strain>
        <tissue evidence="2">Testes</tissue>
    </source>
</reference>
<protein>
    <submittedName>
        <fullName evidence="2">Uncharacterized protein</fullName>
    </submittedName>
</protein>
<keyword evidence="1" id="KW-1133">Transmembrane helix</keyword>
<evidence type="ECO:0000313" key="2">
    <source>
        <dbReference type="EMBL" id="KAJ9587284.1"/>
    </source>
</evidence>
<dbReference type="Proteomes" id="UP001233999">
    <property type="component" value="Unassembled WGS sequence"/>
</dbReference>
<dbReference type="AlphaFoldDB" id="A0AAD7ZUT6"/>
<gene>
    <name evidence="2" type="ORF">L9F63_019198</name>
</gene>
<feature type="non-terminal residue" evidence="2">
    <location>
        <position position="1"/>
    </location>
</feature>
<dbReference type="EMBL" id="JASPKZ010006460">
    <property type="protein sequence ID" value="KAJ9587284.1"/>
    <property type="molecule type" value="Genomic_DNA"/>
</dbReference>
<comment type="caution">
    <text evidence="2">The sequence shown here is derived from an EMBL/GenBank/DDBJ whole genome shotgun (WGS) entry which is preliminary data.</text>
</comment>
<reference evidence="2" key="1">
    <citation type="journal article" date="2023" name="IScience">
        <title>Live-bearing cockroach genome reveals convergent evolutionary mechanisms linked to viviparity in insects and beyond.</title>
        <authorList>
            <person name="Fouks B."/>
            <person name="Harrison M.C."/>
            <person name="Mikhailova A.A."/>
            <person name="Marchal E."/>
            <person name="English S."/>
            <person name="Carruthers M."/>
            <person name="Jennings E.C."/>
            <person name="Chiamaka E.L."/>
            <person name="Frigard R.A."/>
            <person name="Pippel M."/>
            <person name="Attardo G.M."/>
            <person name="Benoit J.B."/>
            <person name="Bornberg-Bauer E."/>
            <person name="Tobe S.S."/>
        </authorList>
    </citation>
    <scope>NUCLEOTIDE SEQUENCE</scope>
    <source>
        <strain evidence="2">Stay&amp;Tobe</strain>
    </source>
</reference>
<evidence type="ECO:0000313" key="3">
    <source>
        <dbReference type="Proteomes" id="UP001233999"/>
    </source>
</evidence>